<evidence type="ECO:0000256" key="5">
    <source>
        <dbReference type="SAM" id="Coils"/>
    </source>
</evidence>
<sequence length="4408" mass="476152">MILRDWLELLPGKLAWIARFGTPRRLHIRKRLRPQRTTDTLEPRVLLSATAVDDELLIHYSPGDSAIPLPIRDNDLDAASSTVSLVGATNDQITGDFGTVEISGGLLQYTPSSTANTPFQFQYQLDGTSSTTVTVTPNQVPLANADNFSIGPGETILLNVLANDSDPEGHALSIQSFDEPANGTVAQVPDVSQSTWDYWLSNGQNYYSNFTDWYNSYYNYYGSTPLNYKYEYTPDAGFSGDDTFSYTVVDSQGATTTASVTVSVAANQSPVTTDDAYSVLPGESVVLNVLANDSDPEGHALSIQSFDEPANGTVAQVPDVNQSTWDYWLNYGQNYYSNFTDWYNSYYNYYDSTPLNYKYEYTPDAGFSGDDTFSYTVVDSQGATTTGLITISVPLDEAPILGADTVSVSGGKSVSFNPLVNDSDPEGQQITLVSVTDGAEGYARITRFIPASLRSEFEGNSSGYASIDEYVNYNYGGWSEYFQYYGNPADDRLVVEYTSTNPAFDGTDSFTYTVQDSVGNVSTGTVDVVVTPNLAPSLALDTATVIAGDIVTVDVLANDADPEGTRLQLLSVSGAVAGIAAIVRDVPASLQSEFHNQQQYGYYDSIDSFVSDYYGGWDSYYQTYYSGDPALVNKFVIQYESTDGAFSGTETLTYEVIDGDGIVATGSLSIEVQANQAPVTTDDTYSVLPGESVVLNVLANDSDPEGHALSIQSFDEPANGTVAQVPDVNQSTWDYWLSSGQNYYSNFTDWYNSYYNYYGSTPLNYKYEYTPDAGFSGDDTFSYTVVDSQGATTTASVTVSVAANQSPVTTDDTYSVLPGESVVLNVLANDSDPEGHALSIQSFDEPANGTVAEVPDVNQSIWDYWLSSGQNYYSNFTDWYNSYYNYYGSTPLNYKYEYTPDAGFSGDDTFSYTVVDSQGATTTASVTVSVAPNQAPVTTDDAYSVLPGESVVLNVLANDSDPEGHALSIQSFDEPANGTVAQVPDVSQSTWDYWLSNGQNYYSNFTDWYNSYYNYYGSTPLNYKYEYTPDAGFSGDDTFSYTVVDSQGATTTASVTVSVAPNQAPIAEVDTLIIEANSIGEIDPLANDTDAEGHALSIVSVSTATLGTATIVRFIPESLQSEFDNYGEYGDIDSYVADYYGSWEYYFSEYGSPADDKYVIRFERNNLTVAGSETIDYVVRDEHGGETAGSINVVLLGDEPPTFTSDSYTFLLSENVPADTIVGTVSATDPDPTQTLSYSLGAGNELGGFSIDQATGEITVLDPSIIDFEDHPQFVLEVLATNTYGVSGSSEIVVDLVDAYDPIALPDAVFQLSELPAAGAPVGQVVVPQPNVGETYTYQILASTHSDLFEINSATGEMTVASGAVFDFETVPELSVSVRVDSSSGESAVSSVTVELLDENEAPVASDAEVAVPSGQAIEVSLSDLITDPEGDQLELVSWTDPAAGTVYQSSPNSLTLIYISSIGGFGTDEFSYTVRDSAGNESTGNVQITSTLIQSLGLVFGTETDNQWTTSDPLIAGVISGVPAPGPLLIEFDLNGDGTADSTQTIEVTDEFDLIGFTQQLEGLSLGHHQIGVRSVVEDPNTGDNLTPGWSVLNFELLPYQAPAISTLYKGTGWVDYSGEDNGDTTSQEVAPANRLMGRLTGAVHDVAFVRVEFDHDGDDVSDGETWTDGEGRFIYDPQGLEEGQTIVRARSRVTNPANEEPAFGDWFAYTFQAQGLDIAGIESLSLVHDLGADETTWTTYSPEIRGSVSSYYHGTFTFGLAPSSEDTEDFHYNSDSVSISGITIEFDHDGDGLVDGNTTSDEDGNFQYLAAGVIAGEVTLHVRTSTWNQASGDYRTSEWSVVTFQLEDKPLLEPIISSFGVSEDNGTDDADLITSNPLLTGQIDVGEQAAGITLEFSHSATGDTVDGTAQATKTGSFQYLPTGIGYGTQTTRVRTLQWNPQTRESIRGDWVTLDWTWTEAPGYVPAIVSEDPATSPETPSDGGEEEGTEEQLPEDHIAGDDSAATTYNSDVSNAQSDRDTAIVTAENDYSSAIAQSLADYQAALTNVESQFQTEMGSFTGNASTFSIEPFGPVPKPPAITRPSGDVAPTPLSNSSFVWEAATGSSNVNDSVIIGSTGNLGLENDPQFQQAVAQIESTRSKTQKAAKQSQAGTFQQLTDDFANSVNSASRIHSSKSAEAQAKLEAAIEAAENNSAVSAGNSSAQQQLNSQLASIQQQINDVLDQLENLHIPYDEEEYYDDPDLRQAFIDAWHQRESAYQAIDWDSLSDEDYYDAVGPIEKEYTDSLKAAELTHRKAANQESHENTETFHSQREPLLIELSRLRADLKKAEAEAQEASAVANAGFEQRKAVAKARAQADYDTAIASLDRTLAEATATAAASWHAGAAAARAQYAKTMAQAEVQFAEAYNDALEDAINAWASANPGPESQYPKDLFAVERTYVDQLNNDYKARVSAAAEESEASATAVADADKTEALANAAASESLTSATAEAEADKAIAIAGANKLLAIAQATGAQAKAEQLADAMHEKNEAMIKASVSASKQQSAARRDHADAIAQIDHDLRSGPTISFYAWIDDGNGGGYPIQEQGYHHQHETNHSDYQAAIQAAQDDFDQAWADIGAAYHASRISAEMAWGSTADTAYRDEQESITDASDTSHRARVSAEYEAAVAIQTAQASHDEAVAQAAQTAYQAGWDAGIALRTSEINAAEQAAITQATAEQQKMVAMADAADAYQRNVAQAEFDRLNAWDANLNTPWSNYQKSLAGARLARLNTAGGSYDSGSGLLTSNGSGINATATLARAESSLTRSIGSAQQQAEFARAQLAAINTQHTAMQTAKTTLDASRRLLTKSAGATAATKQKEHQEGTLTLRRDLNQTLINSSSGLRNSVDATHFQAQGTIGQDDNGTAVLNPPDPEFDANGAQDAAELSFTETVSRAQEANAHAKRNAQVAYENDLSALKRTWAQDVSTATSGYLTEVATARETYATSMGQLQKSYADTSRATSNTYYEATRDIYLAEQEDQQTADELAQQTIKEAWLTYQEEIAAEKATQLDDWVATLTTSGDIAPEVGTYHAAVATADSAYIQAVNAAQRAYDQAVATADATRRDDTKTAEQTAYDALQTEWETVDAAFATWESDAYAQSQNAQAQYEQQRAQAEQDRWLQDLNAQTSGEDSLRQQRASYDNAATTHYANWINDVAGDQVSYLRNGGYNGWSQDQAYTDHANSLNASNQTRNTAVDGSLTSMVSGVGDALLSQTTALGDNALAHANGLNAAATSYRTAIDALPDRPNDLLVTQAQNEAGIYATRDAAIQSFDEQYRLDEQAARAIYEAAIRNATSTRDLAHKQALVDYQLTVAQNEADEAAAQATSTGLAEDIQAAAEAAARLAYMQTYAPVSLAYQTAESAAENDYDAALDSADEQYGDAIAAAEAVRQQAIDAAWNQYSLTLLQSDLDYESDWESTQQAYRNSTSSAEQQFRTDQFQAGRDLAVNQVTLQKDYQNGLRPDAENSISSTDYNIQLADQTTAHDTAVNASQASYRSAILNASNAYHTGTSQADYDAISRETQANQLYEQAIAQADLAFEQARIAAEVVRRGLVAQADADYAFAMAEADADRITGELTAQLAAWTSLATELNTPFAHFKQDEAQARLDSWSALETSYVAQYDPAGGDTYGSAALTAAASQTTAWETYALAAANIQHQETLDRLAASSTLELAQAAAEHQRTTRLADIQQAYQQAKYGLAEYSSADYEYAGLTVETYDDEYGEPYTYAPHRDTVYRESVKQAWRDEDQAQRDARLNYVSTLGGIHQTSEAAQAAAVLTYQQARAEASRIEQDARAALRVDFNKLQASTFADETAGWLTSAPTPWHKQLASQAVAEATYRAVEQDASLLQLQAEHAAKENYLDDRETARVTLRTDRAAASAAEAFTEQQNLENGHEYGDEYYDDHDPYQNVTVDLPTGLNYDNSSDPDGVSHTLDDDPYSGQFSLGGAFGSQIGGGAYSPDDPEGSYYGEYSNYGLADQQASQVRGGTFDANNPLGALGRSDAQVNGTQTVNWGNSPRNQQTNQQPPTQIAGLETSEAPEWQSGEFTETPPEVPNLAAAQGTEESSGNASDSSGREQFPFTGPQLPQKPDTSDDGTRGRYAIYNELFQEYLELTGQGNGSESYPYDIFDSWSASQQLQAIGDARNQIAKEKSKIYELLHPTPEMRARTEKEERIYQAQLDWDKRWEGEDLTDPAVSAAYFYQNLIRNGQGRSASVFGVFYTLDTVGFGMTGGGAVRKPEHFIVTQKRNGTRGWETIEEVPLNPKLRENVVAREGTQAAFGAAQKAWVKLPREIRNMMHGINHGTRPLSDFTRLPAGQQRAILNYYRATAAKASKDNAEAVRQLNQHRIDYLTGVRPDPPGGIGNFPKPGGN</sequence>
<feature type="region of interest" description="Disordered" evidence="6">
    <location>
        <begin position="1966"/>
        <end position="1995"/>
    </location>
</feature>
<evidence type="ECO:0000256" key="6">
    <source>
        <dbReference type="SAM" id="MobiDB-lite"/>
    </source>
</evidence>
<dbReference type="RefSeq" id="WP_013631016.1">
    <property type="nucleotide sequence ID" value="NC_015174.1"/>
</dbReference>
<reference evidence="9" key="1">
    <citation type="submission" date="2011-02" db="EMBL/GenBank/DDBJ databases">
        <title>The complete genome of Planctomyces brasiliensis DSM 5305.</title>
        <authorList>
            <person name="Lucas S."/>
            <person name="Copeland A."/>
            <person name="Lapidus A."/>
            <person name="Bruce D."/>
            <person name="Goodwin L."/>
            <person name="Pitluck S."/>
            <person name="Kyrpides N."/>
            <person name="Mavromatis K."/>
            <person name="Pagani I."/>
            <person name="Ivanova N."/>
            <person name="Ovchinnikova G."/>
            <person name="Lu M."/>
            <person name="Detter J.C."/>
            <person name="Han C."/>
            <person name="Land M."/>
            <person name="Hauser L."/>
            <person name="Markowitz V."/>
            <person name="Cheng J.-F."/>
            <person name="Hugenholtz P."/>
            <person name="Woyke T."/>
            <person name="Wu D."/>
            <person name="Tindall B."/>
            <person name="Pomrenke H.G."/>
            <person name="Brambilla E."/>
            <person name="Klenk H.-P."/>
            <person name="Eisen J.A."/>
        </authorList>
    </citation>
    <scope>NUCLEOTIDE SEQUENCE [LARGE SCALE GENOMIC DNA]</scope>
    <source>
        <strain evidence="9">ATCC 49424 / DSM 5305 / JCM 21570 / NBRC 103401 / IFAM 1448</strain>
    </source>
</reference>
<gene>
    <name evidence="8" type="ordered locus">Plabr_4741</name>
</gene>
<dbReference type="SMART" id="SM00112">
    <property type="entry name" value="CA"/>
    <property type="match status" value="2"/>
</dbReference>
<dbReference type="GO" id="GO:0045296">
    <property type="term" value="F:cadherin binding"/>
    <property type="evidence" value="ECO:0007669"/>
    <property type="project" value="TreeGrafter"/>
</dbReference>
<dbReference type="Pfam" id="PF17963">
    <property type="entry name" value="Big_9"/>
    <property type="match status" value="4"/>
</dbReference>
<evidence type="ECO:0000259" key="7">
    <source>
        <dbReference type="PROSITE" id="PS50268"/>
    </source>
</evidence>
<dbReference type="InterPro" id="IPR002126">
    <property type="entry name" value="Cadherin-like_dom"/>
</dbReference>
<feature type="compositionally biased region" description="Acidic residues" evidence="6">
    <location>
        <begin position="1984"/>
        <end position="1994"/>
    </location>
</feature>
<dbReference type="Gene3D" id="2.60.40.60">
    <property type="entry name" value="Cadherins"/>
    <property type="match status" value="2"/>
</dbReference>
<dbReference type="SUPFAM" id="SSF49313">
    <property type="entry name" value="Cadherin-like"/>
    <property type="match status" value="2"/>
</dbReference>
<evidence type="ECO:0000256" key="4">
    <source>
        <dbReference type="ARBA" id="ARBA00023136"/>
    </source>
</evidence>
<dbReference type="NCBIfam" id="NF012211">
    <property type="entry name" value="tand_rpt_95"/>
    <property type="match status" value="4"/>
</dbReference>
<organism evidence="8 9">
    <name type="scientific">Rubinisphaera brasiliensis (strain ATCC 49424 / DSM 5305 / JCM 21570 / IAM 15109 / NBRC 103401 / IFAM 1448)</name>
    <name type="common">Planctomyces brasiliensis</name>
    <dbReference type="NCBI Taxonomy" id="756272"/>
    <lineage>
        <taxon>Bacteria</taxon>
        <taxon>Pseudomonadati</taxon>
        <taxon>Planctomycetota</taxon>
        <taxon>Planctomycetia</taxon>
        <taxon>Planctomycetales</taxon>
        <taxon>Planctomycetaceae</taxon>
        <taxon>Rubinisphaera</taxon>
    </lineage>
</organism>
<feature type="region of interest" description="Disordered" evidence="6">
    <location>
        <begin position="4044"/>
        <end position="4134"/>
    </location>
</feature>
<evidence type="ECO:0000256" key="2">
    <source>
        <dbReference type="ARBA" id="ARBA00022737"/>
    </source>
</evidence>
<dbReference type="OrthoDB" id="292839at2"/>
<dbReference type="Pfam" id="PF00028">
    <property type="entry name" value="Cadherin"/>
    <property type="match status" value="1"/>
</dbReference>
<dbReference type="STRING" id="756272.Plabr_4741"/>
<evidence type="ECO:0000313" key="8">
    <source>
        <dbReference type="EMBL" id="ADY62312.1"/>
    </source>
</evidence>
<keyword evidence="9" id="KW-1185">Reference proteome</keyword>
<dbReference type="GO" id="GO:0007156">
    <property type="term" value="P:homophilic cell adhesion via plasma membrane adhesion molecules"/>
    <property type="evidence" value="ECO:0007669"/>
    <property type="project" value="InterPro"/>
</dbReference>
<dbReference type="Gene3D" id="2.60.40.3440">
    <property type="match status" value="5"/>
</dbReference>
<feature type="compositionally biased region" description="Polar residues" evidence="6">
    <location>
        <begin position="4099"/>
        <end position="4109"/>
    </location>
</feature>
<dbReference type="InterPro" id="IPR015919">
    <property type="entry name" value="Cadherin-like_sf"/>
</dbReference>
<dbReference type="GO" id="GO:0005509">
    <property type="term" value="F:calcium ion binding"/>
    <property type="evidence" value="ECO:0007669"/>
    <property type="project" value="InterPro"/>
</dbReference>
<feature type="coiled-coil region" evidence="5">
    <location>
        <begin position="2313"/>
        <end position="2340"/>
    </location>
</feature>
<name>F0SQD3_RUBBR</name>
<feature type="compositionally biased region" description="Low complexity" evidence="6">
    <location>
        <begin position="4056"/>
        <end position="4066"/>
    </location>
</feature>
<feature type="domain" description="Cadherin" evidence="7">
    <location>
        <begin position="1204"/>
        <end position="1308"/>
    </location>
</feature>
<keyword evidence="5" id="KW-0175">Coiled coil</keyword>
<comment type="subcellular location">
    <subcellularLocation>
        <location evidence="1">Membrane</location>
    </subcellularLocation>
</comment>
<dbReference type="GO" id="GO:0016342">
    <property type="term" value="C:catenin complex"/>
    <property type="evidence" value="ECO:0007669"/>
    <property type="project" value="TreeGrafter"/>
</dbReference>
<dbReference type="CDD" id="cd11304">
    <property type="entry name" value="Cadherin_repeat"/>
    <property type="match status" value="2"/>
</dbReference>
<accession>F0SQD3</accession>
<dbReference type="GO" id="GO:0016477">
    <property type="term" value="P:cell migration"/>
    <property type="evidence" value="ECO:0007669"/>
    <property type="project" value="TreeGrafter"/>
</dbReference>
<keyword evidence="2" id="KW-0677">Repeat</keyword>
<dbReference type="Pfam" id="PF17803">
    <property type="entry name" value="Cadherin_4"/>
    <property type="match status" value="5"/>
</dbReference>
<keyword evidence="4" id="KW-0472">Membrane</keyword>
<proteinExistence type="predicted"/>
<evidence type="ECO:0000256" key="3">
    <source>
        <dbReference type="ARBA" id="ARBA00022837"/>
    </source>
</evidence>
<protein>
    <submittedName>
        <fullName evidence="8">Outer membrane adhesin like protein</fullName>
    </submittedName>
</protein>
<dbReference type="PANTHER" id="PTHR24027:SF442">
    <property type="entry name" value="PROTOCADHERIN-15 ISOFORM X1"/>
    <property type="match status" value="1"/>
</dbReference>
<keyword evidence="3" id="KW-0106">Calcium</keyword>
<feature type="compositionally biased region" description="Polar residues" evidence="6">
    <location>
        <begin position="4044"/>
        <end position="4055"/>
    </location>
</feature>
<dbReference type="GO" id="GO:0008013">
    <property type="term" value="F:beta-catenin binding"/>
    <property type="evidence" value="ECO:0007669"/>
    <property type="project" value="TreeGrafter"/>
</dbReference>
<dbReference type="PROSITE" id="PS50268">
    <property type="entry name" value="CADHERIN_2"/>
    <property type="match status" value="2"/>
</dbReference>
<dbReference type="InterPro" id="IPR040853">
    <property type="entry name" value="RapA2_cadherin-like"/>
</dbReference>
<evidence type="ECO:0000313" key="9">
    <source>
        <dbReference type="Proteomes" id="UP000006860"/>
    </source>
</evidence>
<dbReference type="HOGENOM" id="CLU_223717_0_0_0"/>
<dbReference type="Proteomes" id="UP000006860">
    <property type="component" value="Chromosome"/>
</dbReference>
<dbReference type="PANTHER" id="PTHR24027">
    <property type="entry name" value="CADHERIN-23"/>
    <property type="match status" value="1"/>
</dbReference>
<dbReference type="InterPro" id="IPR039808">
    <property type="entry name" value="Cadherin"/>
</dbReference>
<feature type="domain" description="Cadherin" evidence="7">
    <location>
        <begin position="1310"/>
        <end position="1405"/>
    </location>
</feature>
<dbReference type="KEGG" id="pbs:Plabr_4741"/>
<evidence type="ECO:0000256" key="1">
    <source>
        <dbReference type="ARBA" id="ARBA00004370"/>
    </source>
</evidence>
<dbReference type="EMBL" id="CP002546">
    <property type="protein sequence ID" value="ADY62312.1"/>
    <property type="molecule type" value="Genomic_DNA"/>
</dbReference>
<dbReference type="eggNOG" id="COG2268">
    <property type="taxonomic scope" value="Bacteria"/>
</dbReference>